<evidence type="ECO:0000259" key="9">
    <source>
        <dbReference type="PROSITE" id="PS50011"/>
    </source>
</evidence>
<keyword evidence="4" id="KW-0547">Nucleotide-binding</keyword>
<dbReference type="PROSITE" id="PS50011">
    <property type="entry name" value="PROTEIN_KINASE_DOM"/>
    <property type="match status" value="1"/>
</dbReference>
<protein>
    <recommendedName>
        <fullName evidence="1">non-specific serine/threonine protein kinase</fullName>
        <ecNumber evidence="1">2.7.11.1</ecNumber>
    </recommendedName>
</protein>
<dbReference type="OrthoDB" id="310217at2759"/>
<evidence type="ECO:0000256" key="5">
    <source>
        <dbReference type="ARBA" id="ARBA00022777"/>
    </source>
</evidence>
<sequence>MKLQSRPKHTWNVERELGHMGGGMNGGIRIVRRSTDRTKAVEKRFTSKDIDRHVAKSEIRALLRLGGHPNITTMVDYYVSGTLRRGSVFLEYYNKGSLEDMIGEKNNGYNVPISERNIWRWFTQLAEALAFCHFGPPPYDGRDRSSWKFIWHRDIKPANVLLNKVQVSADEWDHNAVLADFGCSISKDRLSYKMGPLEQTAFTLGFCPPEAPHYCSRSDVFQLGVVITCICNLSLAWWGTHGPAPAPRYSRKLNEMIMLCRRTSPANRPQSWQLVQVLNHEYALIQSSLP</sequence>
<dbReference type="GO" id="GO:0005524">
    <property type="term" value="F:ATP binding"/>
    <property type="evidence" value="ECO:0007669"/>
    <property type="project" value="UniProtKB-KW"/>
</dbReference>
<dbReference type="PANTHER" id="PTHR43671:SF98">
    <property type="entry name" value="SERINE_THREONINE-PROTEIN KINASE NEK11"/>
    <property type="match status" value="1"/>
</dbReference>
<name>A0A2T2NQV4_CORCC</name>
<dbReference type="SUPFAM" id="SSF56112">
    <property type="entry name" value="Protein kinase-like (PK-like)"/>
    <property type="match status" value="1"/>
</dbReference>
<keyword evidence="2" id="KW-0723">Serine/threonine-protein kinase</keyword>
<keyword evidence="3" id="KW-0808">Transferase</keyword>
<dbReference type="Gene3D" id="1.10.510.10">
    <property type="entry name" value="Transferase(Phosphotransferase) domain 1"/>
    <property type="match status" value="1"/>
</dbReference>
<reference evidence="10 11" key="1">
    <citation type="journal article" date="2018" name="Front. Microbiol.">
        <title>Genome-Wide Analysis of Corynespora cassiicola Leaf Fall Disease Putative Effectors.</title>
        <authorList>
            <person name="Lopez D."/>
            <person name="Ribeiro S."/>
            <person name="Label P."/>
            <person name="Fumanal B."/>
            <person name="Venisse J.S."/>
            <person name="Kohler A."/>
            <person name="de Oliveira R.R."/>
            <person name="Labutti K."/>
            <person name="Lipzen A."/>
            <person name="Lail K."/>
            <person name="Bauer D."/>
            <person name="Ohm R.A."/>
            <person name="Barry K.W."/>
            <person name="Spatafora J."/>
            <person name="Grigoriev I.V."/>
            <person name="Martin F.M."/>
            <person name="Pujade-Renaud V."/>
        </authorList>
    </citation>
    <scope>NUCLEOTIDE SEQUENCE [LARGE SCALE GENOMIC DNA]</scope>
    <source>
        <strain evidence="10 11">Philippines</strain>
    </source>
</reference>
<dbReference type="EMBL" id="KZ678134">
    <property type="protein sequence ID" value="PSN67794.1"/>
    <property type="molecule type" value="Genomic_DNA"/>
</dbReference>
<evidence type="ECO:0000313" key="10">
    <source>
        <dbReference type="EMBL" id="PSN67794.1"/>
    </source>
</evidence>
<dbReference type="InterPro" id="IPR011009">
    <property type="entry name" value="Kinase-like_dom_sf"/>
</dbReference>
<dbReference type="PANTHER" id="PTHR43671">
    <property type="entry name" value="SERINE/THREONINE-PROTEIN KINASE NEK"/>
    <property type="match status" value="1"/>
</dbReference>
<dbReference type="STRING" id="1448308.A0A2T2NQV4"/>
<dbReference type="EC" id="2.7.11.1" evidence="1"/>
<evidence type="ECO:0000256" key="7">
    <source>
        <dbReference type="ARBA" id="ARBA00047899"/>
    </source>
</evidence>
<comment type="catalytic activity">
    <reaction evidence="8">
        <text>L-seryl-[protein] + ATP = O-phospho-L-seryl-[protein] + ADP + H(+)</text>
        <dbReference type="Rhea" id="RHEA:17989"/>
        <dbReference type="Rhea" id="RHEA-COMP:9863"/>
        <dbReference type="Rhea" id="RHEA-COMP:11604"/>
        <dbReference type="ChEBI" id="CHEBI:15378"/>
        <dbReference type="ChEBI" id="CHEBI:29999"/>
        <dbReference type="ChEBI" id="CHEBI:30616"/>
        <dbReference type="ChEBI" id="CHEBI:83421"/>
        <dbReference type="ChEBI" id="CHEBI:456216"/>
        <dbReference type="EC" id="2.7.11.1"/>
    </reaction>
</comment>
<evidence type="ECO:0000256" key="4">
    <source>
        <dbReference type="ARBA" id="ARBA00022741"/>
    </source>
</evidence>
<evidence type="ECO:0000256" key="2">
    <source>
        <dbReference type="ARBA" id="ARBA00022527"/>
    </source>
</evidence>
<gene>
    <name evidence="10" type="ORF">BS50DRAFT_633477</name>
</gene>
<feature type="domain" description="Protein kinase" evidence="9">
    <location>
        <begin position="14"/>
        <end position="283"/>
    </location>
</feature>
<comment type="catalytic activity">
    <reaction evidence="7">
        <text>L-threonyl-[protein] + ATP = O-phospho-L-threonyl-[protein] + ADP + H(+)</text>
        <dbReference type="Rhea" id="RHEA:46608"/>
        <dbReference type="Rhea" id="RHEA-COMP:11060"/>
        <dbReference type="Rhea" id="RHEA-COMP:11605"/>
        <dbReference type="ChEBI" id="CHEBI:15378"/>
        <dbReference type="ChEBI" id="CHEBI:30013"/>
        <dbReference type="ChEBI" id="CHEBI:30616"/>
        <dbReference type="ChEBI" id="CHEBI:61977"/>
        <dbReference type="ChEBI" id="CHEBI:456216"/>
        <dbReference type="EC" id="2.7.11.1"/>
    </reaction>
</comment>
<organism evidence="10 11">
    <name type="scientific">Corynespora cassiicola Philippines</name>
    <dbReference type="NCBI Taxonomy" id="1448308"/>
    <lineage>
        <taxon>Eukaryota</taxon>
        <taxon>Fungi</taxon>
        <taxon>Dikarya</taxon>
        <taxon>Ascomycota</taxon>
        <taxon>Pezizomycotina</taxon>
        <taxon>Dothideomycetes</taxon>
        <taxon>Pleosporomycetidae</taxon>
        <taxon>Pleosporales</taxon>
        <taxon>Corynesporascaceae</taxon>
        <taxon>Corynespora</taxon>
    </lineage>
</organism>
<keyword evidence="6" id="KW-0067">ATP-binding</keyword>
<dbReference type="InterPro" id="IPR000719">
    <property type="entry name" value="Prot_kinase_dom"/>
</dbReference>
<dbReference type="Pfam" id="PF00069">
    <property type="entry name" value="Pkinase"/>
    <property type="match status" value="1"/>
</dbReference>
<evidence type="ECO:0000256" key="3">
    <source>
        <dbReference type="ARBA" id="ARBA00022679"/>
    </source>
</evidence>
<dbReference type="GO" id="GO:0005634">
    <property type="term" value="C:nucleus"/>
    <property type="evidence" value="ECO:0007669"/>
    <property type="project" value="TreeGrafter"/>
</dbReference>
<dbReference type="Proteomes" id="UP000240883">
    <property type="component" value="Unassembled WGS sequence"/>
</dbReference>
<evidence type="ECO:0000256" key="8">
    <source>
        <dbReference type="ARBA" id="ARBA00048679"/>
    </source>
</evidence>
<dbReference type="InterPro" id="IPR050660">
    <property type="entry name" value="NEK_Ser/Thr_kinase"/>
</dbReference>
<accession>A0A2T2NQV4</accession>
<dbReference type="GO" id="GO:0004674">
    <property type="term" value="F:protein serine/threonine kinase activity"/>
    <property type="evidence" value="ECO:0007669"/>
    <property type="project" value="UniProtKB-KW"/>
</dbReference>
<keyword evidence="5 10" id="KW-0418">Kinase</keyword>
<proteinExistence type="predicted"/>
<dbReference type="InterPro" id="IPR008271">
    <property type="entry name" value="Ser/Thr_kinase_AS"/>
</dbReference>
<evidence type="ECO:0000256" key="1">
    <source>
        <dbReference type="ARBA" id="ARBA00012513"/>
    </source>
</evidence>
<keyword evidence="11" id="KW-1185">Reference proteome</keyword>
<dbReference type="CDD" id="cd00180">
    <property type="entry name" value="PKc"/>
    <property type="match status" value="1"/>
</dbReference>
<dbReference type="SMART" id="SM00220">
    <property type="entry name" value="S_TKc"/>
    <property type="match status" value="1"/>
</dbReference>
<dbReference type="AlphaFoldDB" id="A0A2T2NQV4"/>
<dbReference type="PROSITE" id="PS00108">
    <property type="entry name" value="PROTEIN_KINASE_ST"/>
    <property type="match status" value="1"/>
</dbReference>
<evidence type="ECO:0000256" key="6">
    <source>
        <dbReference type="ARBA" id="ARBA00022840"/>
    </source>
</evidence>
<evidence type="ECO:0000313" key="11">
    <source>
        <dbReference type="Proteomes" id="UP000240883"/>
    </source>
</evidence>